<proteinExistence type="predicted"/>
<comment type="caution">
    <text evidence="2">The sequence shown here is derived from an EMBL/GenBank/DDBJ whole genome shotgun (WGS) entry which is preliminary data.</text>
</comment>
<evidence type="ECO:0008006" key="4">
    <source>
        <dbReference type="Google" id="ProtNLM"/>
    </source>
</evidence>
<feature type="transmembrane region" description="Helical" evidence="1">
    <location>
        <begin position="85"/>
        <end position="106"/>
    </location>
</feature>
<keyword evidence="1" id="KW-0812">Transmembrane</keyword>
<reference evidence="2 3" key="1">
    <citation type="journal article" date="2016" name="Nat. Commun.">
        <title>Thousands of microbial genomes shed light on interconnected biogeochemical processes in an aquifer system.</title>
        <authorList>
            <person name="Anantharaman K."/>
            <person name="Brown C.T."/>
            <person name="Hug L.A."/>
            <person name="Sharon I."/>
            <person name="Castelle C.J."/>
            <person name="Probst A.J."/>
            <person name="Thomas B.C."/>
            <person name="Singh A."/>
            <person name="Wilkins M.J."/>
            <person name="Karaoz U."/>
            <person name="Brodie E.L."/>
            <person name="Williams K.H."/>
            <person name="Hubbard S.S."/>
            <person name="Banfield J.F."/>
        </authorList>
    </citation>
    <scope>NUCLEOTIDE SEQUENCE [LARGE SCALE GENOMIC DNA]</scope>
</reference>
<accession>A0A1G2S8G9</accession>
<gene>
    <name evidence="2" type="ORF">A3D51_00645</name>
</gene>
<feature type="transmembrane region" description="Helical" evidence="1">
    <location>
        <begin position="133"/>
        <end position="150"/>
    </location>
</feature>
<feature type="transmembrane region" description="Helical" evidence="1">
    <location>
        <begin position="55"/>
        <end position="73"/>
    </location>
</feature>
<dbReference type="AlphaFoldDB" id="A0A1G2S8G9"/>
<evidence type="ECO:0000313" key="2">
    <source>
        <dbReference type="EMBL" id="OHA80571.1"/>
    </source>
</evidence>
<protein>
    <recommendedName>
        <fullName evidence="4">Vitamin K epoxide reductase domain-containing protein</fullName>
    </recommendedName>
</protein>
<evidence type="ECO:0000313" key="3">
    <source>
        <dbReference type="Proteomes" id="UP000179118"/>
    </source>
</evidence>
<organism evidence="2 3">
    <name type="scientific">Candidatus Yonathbacteria bacterium RIFCSPHIGHO2_02_FULL_44_14</name>
    <dbReference type="NCBI Taxonomy" id="1802724"/>
    <lineage>
        <taxon>Bacteria</taxon>
        <taxon>Candidatus Yonathiibacteriota</taxon>
    </lineage>
</organism>
<dbReference type="EMBL" id="MHUT01000018">
    <property type="protein sequence ID" value="OHA80571.1"/>
    <property type="molecule type" value="Genomic_DNA"/>
</dbReference>
<sequence length="162" mass="18055">MKTKMYWIQTATLLGGTVFAWTTALVDFMRFYNAEGTLLKIKDCIYPNPVTTPCFYGAIAFAVAFAWSVALLKKEGEMRRKSEKYLLVLLSAGNVFAWTNFLRLVYDFYTALPGQGVGCSGVPTASPFTTPCFYGSAIFFVALLIALIILKRESEPRSPETK</sequence>
<dbReference type="Proteomes" id="UP000179118">
    <property type="component" value="Unassembled WGS sequence"/>
</dbReference>
<keyword evidence="1" id="KW-1133">Transmembrane helix</keyword>
<name>A0A1G2S8G9_9BACT</name>
<evidence type="ECO:0000256" key="1">
    <source>
        <dbReference type="SAM" id="Phobius"/>
    </source>
</evidence>
<keyword evidence="1" id="KW-0472">Membrane</keyword>